<dbReference type="EMBL" id="CP002869">
    <property type="protein sequence ID" value="AEI41742.1"/>
    <property type="molecule type" value="Genomic_DNA"/>
</dbReference>
<gene>
    <name evidence="2" type="ordered locus">KNP414_03184</name>
</gene>
<dbReference type="SUPFAM" id="SSF54593">
    <property type="entry name" value="Glyoxalase/Bleomycin resistance protein/Dihydroxybiphenyl dioxygenase"/>
    <property type="match status" value="1"/>
</dbReference>
<dbReference type="KEGG" id="pms:KNP414_03184"/>
<proteinExistence type="predicted"/>
<keyword evidence="2" id="KW-0223">Dioxygenase</keyword>
<organism evidence="2 3">
    <name type="scientific">Paenibacillus mucilaginosus (strain KNP414)</name>
    <dbReference type="NCBI Taxonomy" id="1036673"/>
    <lineage>
        <taxon>Bacteria</taxon>
        <taxon>Bacillati</taxon>
        <taxon>Bacillota</taxon>
        <taxon>Bacilli</taxon>
        <taxon>Bacillales</taxon>
        <taxon>Paenibacillaceae</taxon>
        <taxon>Paenibacillus</taxon>
    </lineage>
</organism>
<dbReference type="InterPro" id="IPR037523">
    <property type="entry name" value="VOC_core"/>
</dbReference>
<dbReference type="InterPro" id="IPR004360">
    <property type="entry name" value="Glyas_Fos-R_dOase_dom"/>
</dbReference>
<sequence>MINRFKEYRPVFLSADREQSLAYYTKLGFQCNHYTGFVDRDGLRFAIHDASGAAGEIRPNHRVDGRSWDLYVWVDDADALYTELVAKGAMIHYPPRSPREYHMREFAILDPDGYIFAFGSPIR</sequence>
<evidence type="ECO:0000259" key="1">
    <source>
        <dbReference type="PROSITE" id="PS51819"/>
    </source>
</evidence>
<protein>
    <submittedName>
        <fullName evidence="2">Glyoxalase/bleomycin resistance protein/dioxygenase</fullName>
    </submittedName>
</protein>
<evidence type="ECO:0000313" key="3">
    <source>
        <dbReference type="Proteomes" id="UP000006620"/>
    </source>
</evidence>
<keyword evidence="2" id="KW-0560">Oxidoreductase</keyword>
<reference evidence="2 3" key="2">
    <citation type="journal article" date="2013" name="Genome Announc.">
        <title>Genome Sequence of Growth-Improving Paenibacillus mucilaginosus Strain KNP414.</title>
        <authorList>
            <person name="Lu J.J."/>
            <person name="Wang J.F."/>
            <person name="Hu X.F."/>
        </authorList>
    </citation>
    <scope>NUCLEOTIDE SEQUENCE [LARGE SCALE GENOMIC DNA]</scope>
    <source>
        <strain evidence="2 3">KNP414</strain>
    </source>
</reference>
<accession>F8FD82</accession>
<dbReference type="AlphaFoldDB" id="F8FD82"/>
<dbReference type="Pfam" id="PF00903">
    <property type="entry name" value="Glyoxalase"/>
    <property type="match status" value="1"/>
</dbReference>
<reference evidence="3" key="1">
    <citation type="submission" date="2011-06" db="EMBL/GenBank/DDBJ databases">
        <title>Complete genome sequence of Paenibacillus mucilaginosus KNP414.</title>
        <authorList>
            <person name="Wang J."/>
            <person name="Hu S."/>
            <person name="Hu X."/>
            <person name="Zhang B."/>
            <person name="Dong D."/>
            <person name="Zhang S."/>
            <person name="Zhao K."/>
            <person name="Wu D."/>
        </authorList>
    </citation>
    <scope>NUCLEOTIDE SEQUENCE [LARGE SCALE GENOMIC DNA]</scope>
    <source>
        <strain evidence="3">KNP414</strain>
    </source>
</reference>
<dbReference type="HOGENOM" id="CLU_046006_15_3_9"/>
<dbReference type="GO" id="GO:0051213">
    <property type="term" value="F:dioxygenase activity"/>
    <property type="evidence" value="ECO:0007669"/>
    <property type="project" value="UniProtKB-KW"/>
</dbReference>
<dbReference type="RefSeq" id="WP_013916901.1">
    <property type="nucleotide sequence ID" value="NC_015690.1"/>
</dbReference>
<dbReference type="PROSITE" id="PS51819">
    <property type="entry name" value="VOC"/>
    <property type="match status" value="1"/>
</dbReference>
<dbReference type="Gene3D" id="3.10.180.10">
    <property type="entry name" value="2,3-Dihydroxybiphenyl 1,2-Dioxygenase, domain 1"/>
    <property type="match status" value="1"/>
</dbReference>
<feature type="domain" description="VOC" evidence="1">
    <location>
        <begin position="4"/>
        <end position="121"/>
    </location>
</feature>
<dbReference type="InterPro" id="IPR029068">
    <property type="entry name" value="Glyas_Bleomycin-R_OHBP_Dase"/>
</dbReference>
<name>F8FD82_PAEMK</name>
<evidence type="ECO:0000313" key="2">
    <source>
        <dbReference type="EMBL" id="AEI41742.1"/>
    </source>
</evidence>
<dbReference type="PATRIC" id="fig|1036673.3.peg.2924"/>
<dbReference type="Proteomes" id="UP000006620">
    <property type="component" value="Chromosome"/>
</dbReference>